<keyword evidence="7" id="KW-0964">Secreted</keyword>
<evidence type="ECO:0000256" key="15">
    <source>
        <dbReference type="ARBA" id="ARBA00023166"/>
    </source>
</evidence>
<keyword evidence="8" id="KW-0153">Cholesterol metabolism</keyword>
<gene>
    <name evidence="21" type="primary">APOB</name>
</gene>
<evidence type="ECO:0000256" key="10">
    <source>
        <dbReference type="ARBA" id="ARBA00022677"/>
    </source>
</evidence>
<dbReference type="InterPro" id="IPR015817">
    <property type="entry name" value="Vitellinogen_open_b-sht_sub1"/>
</dbReference>
<evidence type="ECO:0000313" key="21">
    <source>
        <dbReference type="Ensembl" id="ENSPNAP00000001085.2"/>
    </source>
</evidence>
<evidence type="ECO:0000256" key="8">
    <source>
        <dbReference type="ARBA" id="ARBA00022548"/>
    </source>
</evidence>
<feature type="domain" description="Vitellogenin" evidence="20">
    <location>
        <begin position="25"/>
        <end position="643"/>
    </location>
</feature>
<evidence type="ECO:0000256" key="9">
    <source>
        <dbReference type="ARBA" id="ARBA00022674"/>
    </source>
</evidence>
<evidence type="ECO:0000256" key="19">
    <source>
        <dbReference type="PROSITE-ProRule" id="PRU00557"/>
    </source>
</evidence>
<evidence type="ECO:0000259" key="20">
    <source>
        <dbReference type="PROSITE" id="PS51211"/>
    </source>
</evidence>
<dbReference type="PROSITE" id="PS51211">
    <property type="entry name" value="VITELLOGENIN"/>
    <property type="match status" value="1"/>
</dbReference>
<dbReference type="Gene3D" id="2.20.50.20">
    <property type="entry name" value="Lipovitellin. Chain A, domain 3"/>
    <property type="match status" value="1"/>
</dbReference>
<keyword evidence="4" id="KW-0813">Transport</keyword>
<dbReference type="GO" id="GO:0008203">
    <property type="term" value="P:cholesterol metabolic process"/>
    <property type="evidence" value="ECO:0007669"/>
    <property type="project" value="UniProtKB-KW"/>
</dbReference>
<dbReference type="Ensembl" id="ENSPNAT00000012757.2">
    <property type="protein sequence ID" value="ENSPNAP00000001085.2"/>
    <property type="gene ID" value="ENSPNAG00000000566.2"/>
</dbReference>
<reference evidence="21 22" key="1">
    <citation type="submission" date="2020-10" db="EMBL/GenBank/DDBJ databases">
        <title>Pygocentrus nattereri (red-bellied piranha) genome, fPygNat1, primary haplotype.</title>
        <authorList>
            <person name="Myers G."/>
            <person name="Meyer A."/>
            <person name="Karagic N."/>
            <person name="Pippel M."/>
            <person name="Winkler S."/>
            <person name="Tracey A."/>
            <person name="Wood J."/>
            <person name="Formenti G."/>
            <person name="Howe K."/>
            <person name="Fedrigo O."/>
            <person name="Jarvis E.D."/>
        </authorList>
    </citation>
    <scope>NUCLEOTIDE SEQUENCE [LARGE SCALE GENOMIC DNA]</scope>
</reference>
<evidence type="ECO:0000256" key="6">
    <source>
        <dbReference type="ARBA" id="ARBA00022513"/>
    </source>
</evidence>
<evidence type="ECO:0000256" key="4">
    <source>
        <dbReference type="ARBA" id="ARBA00022448"/>
    </source>
</evidence>
<dbReference type="Gene3D" id="2.20.80.10">
    <property type="entry name" value="Lipovitellin-phosvitin complex, chain A, domain 4"/>
    <property type="match status" value="1"/>
</dbReference>
<dbReference type="OMA" id="HTTKINL"/>
<dbReference type="InterPro" id="IPR052418">
    <property type="entry name" value="Apolipoprotein_B"/>
</dbReference>
<dbReference type="Pfam" id="PF06448">
    <property type="entry name" value="DUF1081"/>
    <property type="match status" value="1"/>
</dbReference>
<sequence length="2869" mass="321541">MGDMKLCLCLMFYHVIVHSPVARRYKSFRRYVYQYEAETQNSVNTPLSLRSGPKITCKVEIDVPRACSFVLNMSGCSLSEVVDMDAEGFPVYGPAAETQAFQAAMEKNTLKVMVEGKNSVQLFPEKDETINILNIKRGIVSALLVPDMEMEKKKNMATIHGTCVTDLRVNNREDIATDVTITRDLSGCDGFSAQRDYGSPVALISGMHYPLSRLISSTQICNYRFDNQKKHMTLATCTEKHVYLPFSHRNEYGISSIVKQVLTLHGTNKINDRVFHYNKANLKNLPMEATEEKAPVQSTDALLTVFKELRTIHQNQQGHQRASIFYKLVSELRRLESAVLKQAITQMVEEDQFLTWQSLIQCGTPECSSTMLQILRGFSSETIEIDASIYALAMVHRPSDRLVRDILEMAKNKQSKPIMFALSNVVRKHFQQTDSKVTPAITAVHNYVSSILGPDCAGDKELTYLILRVVGNMGKAMEAANPNIKSILLKCMRQPATTLSVQIAAIQAFRYMSVRLNIQRVAQYSKGAVQKRLAAYLLLMRNPEVSDLELVKKILKQEQNMQVRSFVSSHIYNIVQSKDQETQKLAEKIIEVMQDKEVINLLGYTKLSGNYKIEAYMPKFTETGTNMQGNIIFDPSSQLPKEVMLETTLKVFGYSFDVWEFGMEGKGFDPSIEAIFGKNGFFPDTISKAMYWVGDKMPNPLNEVLQQWMEPLRTNKTKRQVFTQPLDSIAEIMLVKDLRDHESPEAMAYLRIMGAELGYIKGNGDLSAFASRMVTYYNSIKLTPSKIMMELMSGKQNIFAHYIFMDNQFHLPTASGLPLRFTLSGTFTPSLKGGLHMEQSTRDLTFSPSMGVEFVTRMGVHVPKFVASAVEMHTNFYHESSLNAKISMAHGQIKLTIPAPKGTTQLLSASNWLLVLSSQKITQLPGVGIKTGSVKCSPLFTGVKYCTTVRYTAARSNEAAPYFPLNGETKIAVDIRPTDAVTEYMATFSYELLNEGIDGRQKSDSLRMILRSDGPNPVEATAAVKYNRNKNVLTTSINIPDCDVEAGIRVGITDSSAKGKKLTIDISNKNIPQVSLVGCARLEEKKDGLLQAQVIVPSLKTEAALTATIMRTEDLTLELKSNITVLETSSIQSIVFKYADDEVEVQLNSDMDSKIQNFMLNTQHLQSTLQWHFQEIMHQRIAQTDINLHHIYSKSIEVNLIWMDKISADVPFIQTVKNNMPDLVMPALPEKLYLNTESTFKYQFNKDHITTTISLPLGGTTSEDLRIPHAMATPDLSMPQIGLTVSSKQFRLPTFSIPSSYDFTLPLLGMAQMSTKISTNFYNFEAMISGGNNTVEGPSYIANYKFIANSSMEILSYRVEGTAHIADVPEDALKITFNSSLSHKLIDAHFSLLDSVTVMRDAVKGTGNYKMQVFSPLGMKMSMVYTSQTTLYSDITGEGNMEGHLTVGPVSASASLTQFFVLQPSIREARAESSFRVSSSIVQICNKIKAAVTSEELSFESNTNINNDPLKHTTKFNIDFKKAHFTFKSDVTKADKRMIRNQVDFSATMEEASIRVESQVDHSTNHAYSLIAGSLNTRQLELNEDVTINFNSIHGSHKGTLSLTKDGLTTSCTTIAQVSPVTLENVFHGDIGTSGASLSLTTQATMQEHNAELKVEGRLTSTELYLNSMYIGDVFNSSAKNTVTFRLTDEDLNFTNNLIASLQDIKLENAHSLTLSASALAIHSEADNFLNNNNFYKHKIAVDVSSFTASLQVNGDLKILGAHFINDAQVKAEPHKIELTGTLKRAFAEEELRHTYEIRYADLAVTTKCSTTGKFLGTQMTQSFEAEIIGLSLKLNNEFYLKSPSLYPVSNIFAVVESFLFSDGELDVYRKHSGQMKGKLLVSVQPLSFSLEHECKASTSHQLGNGNSIETIFLNEITGAFALERQSFNVKMRSKLNEHAFDQVLEFYNTLENLGFELRGTVLTNLLNKVNKDQEEFSIFGGLQYEKNSDSHFISLPFTENLPKLREQIKTSLYSLKDHCIKLLQDSNGKYNVGANIRSRASELKQIFESFDVNVFFEDVENAILFIEVEKYVNKLSTVVSSEEITKSYIFVREMIETVAKKNYISSKINEIYAKVEEIVAEYGIEPLVEKSVDNAVELMKKYNLKETMQLAISHLKSVNIKPLFDQCSRHVNELAQQLDSLDFRHMTDELSDYVDRFLQKLTSFDTFADEAREKVLEMTRVLCFGKLYSEFEINSPDHKMKTTARLENSTNSETSQFIAILNSQFDTPIGPLAYSFNSAAQFVVPKIRHISILATVSVHHMAFSFDHQGSLAVHDVSSQASSKTTVKATTELYTAELVNSVAFAVKSGFSGTMDTSYEHNLNMPLANMFSEAALTQKSTVQMKVDIITLALKHEGRGKCSLFDYLHEGTHKSDMEFVMDIQSTKLMFSGDTDSNLLKMKQNLNIESGHFRYFTITAHVQTDTPFIKRSVAVMKGQIQIQDPKIELTVSHNAELVDKIDGIMYNSLNIKAVPFEIAFDTKNKNNIKLVLPFKLYGMVDLQNDLIFNLNATAQQASWTGLARFNQYKYSHYINMVNVEKEIQVIASVNGEANLDILTLPIEIPELMVPFIRLKTPPIHSISLWEDTGLRKILISPHQLFDMDTKWKYIKSPKVVALDINMEQLFNAVNRNTRVLCKNLLIAAETLSTIFNHTRALSQLALIKITLPKIPKTIRIPAMGDLIYEFSVKTTIITLNTKVSILNQDDIVTQFEAQSTSEFDVFNATLTGATIFNRDRMKLTTKMSLVHMNLECIHNGLLVLSTDISESSIGNVAKVKLPNVNVDLYQKVTGTVEEGISISASTPSAGLIGLQLKSKSPSYIIGRLYSRYLVRH</sequence>
<keyword evidence="15" id="KW-1207">Sterol metabolism</keyword>
<evidence type="ECO:0000256" key="13">
    <source>
        <dbReference type="ARBA" id="ARBA00023055"/>
    </source>
</evidence>
<dbReference type="InterPro" id="IPR015819">
    <property type="entry name" value="Lipid_transp_b-sht_shell"/>
</dbReference>
<dbReference type="Gene3D" id="1.25.10.20">
    <property type="entry name" value="Vitellinogen, superhelical"/>
    <property type="match status" value="1"/>
</dbReference>
<reference evidence="21" key="3">
    <citation type="submission" date="2025-09" db="UniProtKB">
        <authorList>
            <consortium name="Ensembl"/>
        </authorList>
    </citation>
    <scope>IDENTIFICATION</scope>
</reference>
<proteinExistence type="predicted"/>
<dbReference type="GO" id="GO:0034362">
    <property type="term" value="C:low-density lipoprotein particle"/>
    <property type="evidence" value="ECO:0007669"/>
    <property type="project" value="UniProtKB-KW"/>
</dbReference>
<evidence type="ECO:0000256" key="18">
    <source>
        <dbReference type="ARBA" id="ARBA00023313"/>
    </source>
</evidence>
<dbReference type="InterPro" id="IPR015255">
    <property type="entry name" value="Vitellinogen_open_b-sht"/>
</dbReference>
<evidence type="ECO:0000256" key="14">
    <source>
        <dbReference type="ARBA" id="ARBA00023098"/>
    </source>
</evidence>
<dbReference type="GO" id="GO:0034361">
    <property type="term" value="C:very-low-density lipoprotein particle"/>
    <property type="evidence" value="ECO:0007669"/>
    <property type="project" value="UniProtKB-KW"/>
</dbReference>
<comment type="caution">
    <text evidence="19">Lacks conserved residue(s) required for the propagation of feature annotation.</text>
</comment>
<evidence type="ECO:0000256" key="1">
    <source>
        <dbReference type="ARBA" id="ARBA00004496"/>
    </source>
</evidence>
<accession>A0A3B4BR69</accession>
<dbReference type="GO" id="GO:0042627">
    <property type="term" value="C:chylomicron"/>
    <property type="evidence" value="ECO:0007669"/>
    <property type="project" value="UniProtKB-KW"/>
</dbReference>
<keyword evidence="22" id="KW-1185">Reference proteome</keyword>
<keyword evidence="16" id="KW-0325">Glycoprotein</keyword>
<evidence type="ECO:0000256" key="17">
    <source>
        <dbReference type="ARBA" id="ARBA00023221"/>
    </source>
</evidence>
<keyword evidence="14" id="KW-0443">Lipid metabolism</keyword>
<protein>
    <recommendedName>
        <fullName evidence="20">Vitellogenin domain-containing protein</fullName>
    </recommendedName>
</protein>
<evidence type="ECO:0000313" key="22">
    <source>
        <dbReference type="Proteomes" id="UP001501920"/>
    </source>
</evidence>
<evidence type="ECO:0000256" key="3">
    <source>
        <dbReference type="ARBA" id="ARBA00004613"/>
    </source>
</evidence>
<keyword evidence="9" id="KW-0358">Heparin-binding</keyword>
<dbReference type="GO" id="GO:0005811">
    <property type="term" value="C:lipid droplet"/>
    <property type="evidence" value="ECO:0007669"/>
    <property type="project" value="UniProtKB-SubCell"/>
</dbReference>
<keyword evidence="10" id="KW-0551">Lipid droplet</keyword>
<dbReference type="GO" id="GO:0005737">
    <property type="term" value="C:cytoplasm"/>
    <property type="evidence" value="ECO:0007669"/>
    <property type="project" value="UniProtKB-SubCell"/>
</dbReference>
<dbReference type="PANTHER" id="PTHR13769">
    <property type="entry name" value="APOLIPOPROTEIN B"/>
    <property type="match status" value="1"/>
</dbReference>
<dbReference type="Pfam" id="PF01347">
    <property type="entry name" value="Vitellogenin_N"/>
    <property type="match status" value="1"/>
</dbReference>
<dbReference type="InterPro" id="IPR009454">
    <property type="entry name" value="Lipid_transpt_open_b-sht"/>
</dbReference>
<dbReference type="PANTHER" id="PTHR13769:SF1">
    <property type="entry name" value="APOLIPOPROTEIN B-100"/>
    <property type="match status" value="1"/>
</dbReference>
<keyword evidence="17" id="KW-0753">Steroid metabolism</keyword>
<dbReference type="GeneTree" id="ENSGT00590000083139"/>
<comment type="subcellular location">
    <subcellularLocation>
        <location evidence="1">Cytoplasm</location>
    </subcellularLocation>
    <subcellularLocation>
        <location evidence="2">Lipid droplet</location>
    </subcellularLocation>
    <subcellularLocation>
        <location evidence="3">Secreted</location>
    </subcellularLocation>
</comment>
<keyword evidence="6" id="KW-0162">Chylomicron</keyword>
<dbReference type="Gene3D" id="2.30.230.10">
    <property type="entry name" value="Lipovitellin, beta-sheet shell regions, chain A"/>
    <property type="match status" value="1"/>
</dbReference>
<evidence type="ECO:0000256" key="2">
    <source>
        <dbReference type="ARBA" id="ARBA00004502"/>
    </source>
</evidence>
<reference evidence="21" key="2">
    <citation type="submission" date="2025-08" db="UniProtKB">
        <authorList>
            <consortium name="Ensembl"/>
        </authorList>
    </citation>
    <scope>IDENTIFICATION</scope>
</reference>
<evidence type="ECO:0000256" key="16">
    <source>
        <dbReference type="ARBA" id="ARBA00023180"/>
    </source>
</evidence>
<dbReference type="InterPro" id="IPR011030">
    <property type="entry name" value="Lipovitellin_superhlx_dom"/>
</dbReference>
<dbReference type="STRING" id="42514.ENSPNAP00000001085"/>
<evidence type="ECO:0000256" key="7">
    <source>
        <dbReference type="ARBA" id="ARBA00022525"/>
    </source>
</evidence>
<keyword evidence="11" id="KW-0427">LDL</keyword>
<evidence type="ECO:0000256" key="12">
    <source>
        <dbReference type="ARBA" id="ARBA00022729"/>
    </source>
</evidence>
<dbReference type="SMART" id="SM01169">
    <property type="entry name" value="DUF1943"/>
    <property type="match status" value="1"/>
</dbReference>
<keyword evidence="13" id="KW-0445">Lipid transport</keyword>
<evidence type="ECO:0000256" key="11">
    <source>
        <dbReference type="ARBA" id="ARBA00022710"/>
    </source>
</evidence>
<dbReference type="SUPFAM" id="SSF56968">
    <property type="entry name" value="Lipovitellin-phosvitin complex, beta-sheet shell regions"/>
    <property type="match status" value="2"/>
</dbReference>
<evidence type="ECO:0000256" key="5">
    <source>
        <dbReference type="ARBA" id="ARBA00022490"/>
    </source>
</evidence>
<dbReference type="Pfam" id="PF09172">
    <property type="entry name" value="Vit_open_b-sht"/>
    <property type="match status" value="1"/>
</dbReference>
<dbReference type="Proteomes" id="UP001501920">
    <property type="component" value="Chromosome 4"/>
</dbReference>
<keyword evidence="12" id="KW-0732">Signal</keyword>
<dbReference type="GO" id="GO:0008201">
    <property type="term" value="F:heparin binding"/>
    <property type="evidence" value="ECO:0007669"/>
    <property type="project" value="UniProtKB-KW"/>
</dbReference>
<dbReference type="SUPFAM" id="SSF48431">
    <property type="entry name" value="Lipovitellin-phosvitin complex, superhelical domain"/>
    <property type="match status" value="1"/>
</dbReference>
<keyword evidence="5" id="KW-0963">Cytoplasm</keyword>
<name>A0A3B4BR69_PYGNA</name>
<organism evidence="21 22">
    <name type="scientific">Pygocentrus nattereri</name>
    <name type="common">Red-bellied piranha</name>
    <dbReference type="NCBI Taxonomy" id="42514"/>
    <lineage>
        <taxon>Eukaryota</taxon>
        <taxon>Metazoa</taxon>
        <taxon>Chordata</taxon>
        <taxon>Craniata</taxon>
        <taxon>Vertebrata</taxon>
        <taxon>Euteleostomi</taxon>
        <taxon>Actinopterygii</taxon>
        <taxon>Neopterygii</taxon>
        <taxon>Teleostei</taxon>
        <taxon>Ostariophysi</taxon>
        <taxon>Characiformes</taxon>
        <taxon>Characoidei</taxon>
        <taxon>Pygocentrus</taxon>
    </lineage>
</organism>
<dbReference type="GO" id="GO:0005319">
    <property type="term" value="F:lipid transporter activity"/>
    <property type="evidence" value="ECO:0007669"/>
    <property type="project" value="InterPro"/>
</dbReference>
<dbReference type="InterPro" id="IPR001747">
    <property type="entry name" value="Vitellogenin_N"/>
</dbReference>
<dbReference type="SMART" id="SM00638">
    <property type="entry name" value="LPD_N"/>
    <property type="match status" value="1"/>
</dbReference>
<keyword evidence="18" id="KW-0850">VLDL</keyword>
<dbReference type="InterPro" id="IPR015816">
    <property type="entry name" value="Vitellinogen_b-sht_N"/>
</dbReference>